<feature type="domain" description="AB hydrolase-1" evidence="3">
    <location>
        <begin position="114"/>
        <end position="325"/>
    </location>
</feature>
<dbReference type="InterPro" id="IPR029058">
    <property type="entry name" value="AB_hydrolase_fold"/>
</dbReference>
<evidence type="ECO:0000256" key="1">
    <source>
        <dbReference type="SAM" id="MobiDB-lite"/>
    </source>
</evidence>
<sequence>MDRSAVRQRETGFRGHSERVVLVVDYWQIALLVVLGVLLALDIGFRIFAVTMALPMFERQPPFNVKESSPVDRATPRDITTRDDRRLAANLISRDDTTRDAVGIGVFFPEFAGSRWSAVRYAAGLRKAGFDLLTVDFRNQGDSDYEPDYKPSHWPTEFEIRDAAAVLRFARKIPDYEGKPLVAFGISRGGSAALIASARLGFVDRVICEGVMSIDAMIMYFTYRWAELYVPRWFIRGLPRWHLASTMKLVRIVSQYRKGVRYVVHEQELPYLKGTPTLIIADGNDSYIPTDIPQKLARRIGDEWATVWVVKKAKHNQARDLNPDEYDRRVAEFATSAVDDHIAGDEADASNASAHSTCKATENVTTA</sequence>
<evidence type="ECO:0000259" key="3">
    <source>
        <dbReference type="Pfam" id="PF12697"/>
    </source>
</evidence>
<evidence type="ECO:0000313" key="5">
    <source>
        <dbReference type="Proteomes" id="UP000317318"/>
    </source>
</evidence>
<accession>A0A517R0Q9</accession>
<dbReference type="GO" id="GO:0016787">
    <property type="term" value="F:hydrolase activity"/>
    <property type="evidence" value="ECO:0007669"/>
    <property type="project" value="UniProtKB-KW"/>
</dbReference>
<dbReference type="SUPFAM" id="SSF53474">
    <property type="entry name" value="alpha/beta-Hydrolases"/>
    <property type="match status" value="1"/>
</dbReference>
<gene>
    <name evidence="4" type="ORF">Pan189_18030</name>
</gene>
<dbReference type="OrthoDB" id="9776685at2"/>
<dbReference type="KEGG" id="svp:Pan189_18030"/>
<keyword evidence="4" id="KW-0378">Hydrolase</keyword>
<feature type="region of interest" description="Disordered" evidence="1">
    <location>
        <begin position="347"/>
        <end position="367"/>
    </location>
</feature>
<keyword evidence="2" id="KW-1133">Transmembrane helix</keyword>
<reference evidence="4 5" key="1">
    <citation type="submission" date="2019-02" db="EMBL/GenBank/DDBJ databases">
        <title>Deep-cultivation of Planctomycetes and their phenomic and genomic characterization uncovers novel biology.</title>
        <authorList>
            <person name="Wiegand S."/>
            <person name="Jogler M."/>
            <person name="Boedeker C."/>
            <person name="Pinto D."/>
            <person name="Vollmers J."/>
            <person name="Rivas-Marin E."/>
            <person name="Kohn T."/>
            <person name="Peeters S.H."/>
            <person name="Heuer A."/>
            <person name="Rast P."/>
            <person name="Oberbeckmann S."/>
            <person name="Bunk B."/>
            <person name="Jeske O."/>
            <person name="Meyerdierks A."/>
            <person name="Storesund J.E."/>
            <person name="Kallscheuer N."/>
            <person name="Luecker S."/>
            <person name="Lage O.M."/>
            <person name="Pohl T."/>
            <person name="Merkel B.J."/>
            <person name="Hornburger P."/>
            <person name="Mueller R.-W."/>
            <person name="Bruemmer F."/>
            <person name="Labrenz M."/>
            <person name="Spormann A.M."/>
            <person name="Op den Camp H."/>
            <person name="Overmann J."/>
            <person name="Amann R."/>
            <person name="Jetten M.S.M."/>
            <person name="Mascher T."/>
            <person name="Medema M.H."/>
            <person name="Devos D.P."/>
            <person name="Kaster A.-K."/>
            <person name="Ovreas L."/>
            <person name="Rohde M."/>
            <person name="Galperin M.Y."/>
            <person name="Jogler C."/>
        </authorList>
    </citation>
    <scope>NUCLEOTIDE SEQUENCE [LARGE SCALE GENOMIC DNA]</scope>
    <source>
        <strain evidence="4 5">Pan189</strain>
    </source>
</reference>
<dbReference type="InterPro" id="IPR000073">
    <property type="entry name" value="AB_hydrolase_1"/>
</dbReference>
<dbReference type="EMBL" id="CP036268">
    <property type="protein sequence ID" value="QDT37423.1"/>
    <property type="molecule type" value="Genomic_DNA"/>
</dbReference>
<dbReference type="Pfam" id="PF12697">
    <property type="entry name" value="Abhydrolase_6"/>
    <property type="match status" value="1"/>
</dbReference>
<organism evidence="4 5">
    <name type="scientific">Stratiformator vulcanicus</name>
    <dbReference type="NCBI Taxonomy" id="2527980"/>
    <lineage>
        <taxon>Bacteria</taxon>
        <taxon>Pseudomonadati</taxon>
        <taxon>Planctomycetota</taxon>
        <taxon>Planctomycetia</taxon>
        <taxon>Planctomycetales</taxon>
        <taxon>Planctomycetaceae</taxon>
        <taxon>Stratiformator</taxon>
    </lineage>
</organism>
<dbReference type="RefSeq" id="WP_145363537.1">
    <property type="nucleotide sequence ID" value="NZ_CP036268.1"/>
</dbReference>
<evidence type="ECO:0000256" key="2">
    <source>
        <dbReference type="SAM" id="Phobius"/>
    </source>
</evidence>
<feature type="transmembrane region" description="Helical" evidence="2">
    <location>
        <begin position="26"/>
        <end position="49"/>
    </location>
</feature>
<protein>
    <submittedName>
        <fullName evidence="4">Alpha/beta hydrolase family protein</fullName>
    </submittedName>
</protein>
<keyword evidence="2" id="KW-0472">Membrane</keyword>
<dbReference type="AlphaFoldDB" id="A0A517R0Q9"/>
<evidence type="ECO:0000313" key="4">
    <source>
        <dbReference type="EMBL" id="QDT37423.1"/>
    </source>
</evidence>
<name>A0A517R0Q9_9PLAN</name>
<keyword evidence="5" id="KW-1185">Reference proteome</keyword>
<proteinExistence type="predicted"/>
<feature type="compositionally biased region" description="Polar residues" evidence="1">
    <location>
        <begin position="350"/>
        <end position="367"/>
    </location>
</feature>
<keyword evidence="2" id="KW-0812">Transmembrane</keyword>
<dbReference type="Proteomes" id="UP000317318">
    <property type="component" value="Chromosome"/>
</dbReference>
<dbReference type="Gene3D" id="3.40.50.1820">
    <property type="entry name" value="alpha/beta hydrolase"/>
    <property type="match status" value="1"/>
</dbReference>